<organism evidence="1 2">
    <name type="scientific">Inhella inkyongensis</name>
    <dbReference type="NCBI Taxonomy" id="392593"/>
    <lineage>
        <taxon>Bacteria</taxon>
        <taxon>Pseudomonadati</taxon>
        <taxon>Pseudomonadota</taxon>
        <taxon>Betaproteobacteria</taxon>
        <taxon>Burkholderiales</taxon>
        <taxon>Sphaerotilaceae</taxon>
        <taxon>Inhella</taxon>
    </lineage>
</organism>
<name>A0A840S4M0_9BURK</name>
<accession>A0A840S4M0</accession>
<reference evidence="1 2" key="1">
    <citation type="submission" date="2020-08" db="EMBL/GenBank/DDBJ databases">
        <title>Genomic Encyclopedia of Type Strains, Phase IV (KMG-IV): sequencing the most valuable type-strain genomes for metagenomic binning, comparative biology and taxonomic classification.</title>
        <authorList>
            <person name="Goeker M."/>
        </authorList>
    </citation>
    <scope>NUCLEOTIDE SEQUENCE [LARGE SCALE GENOMIC DNA]</scope>
    <source>
        <strain evidence="1 2">DSM 23958</strain>
    </source>
</reference>
<dbReference type="Proteomes" id="UP000554837">
    <property type="component" value="Unassembled WGS sequence"/>
</dbReference>
<evidence type="ECO:0000313" key="2">
    <source>
        <dbReference type="Proteomes" id="UP000554837"/>
    </source>
</evidence>
<dbReference type="RefSeq" id="WP_138855394.1">
    <property type="nucleotide sequence ID" value="NZ_CP040709.1"/>
</dbReference>
<dbReference type="OrthoDB" id="8854181at2"/>
<dbReference type="AlphaFoldDB" id="A0A840S4M0"/>
<proteinExistence type="predicted"/>
<dbReference type="EMBL" id="JACHHO010000008">
    <property type="protein sequence ID" value="MBB5206247.1"/>
    <property type="molecule type" value="Genomic_DNA"/>
</dbReference>
<keyword evidence="2" id="KW-1185">Reference proteome</keyword>
<evidence type="ECO:0000313" key="1">
    <source>
        <dbReference type="EMBL" id="MBB5206247.1"/>
    </source>
</evidence>
<protein>
    <submittedName>
        <fullName evidence="1">Uncharacterized protein</fullName>
    </submittedName>
</protein>
<sequence length="80" mass="8647">MAKETTKTLIEADGLRYKSKAPGSPFAATSSFGAATMSCFLCGKHRPRAMLKSRKLLGKSQPVCAPSCKELEEQLTTKKP</sequence>
<comment type="caution">
    <text evidence="1">The sequence shown here is derived from an EMBL/GenBank/DDBJ whole genome shotgun (WGS) entry which is preliminary data.</text>
</comment>
<gene>
    <name evidence="1" type="ORF">HNQ51_003592</name>
</gene>